<dbReference type="AlphaFoldDB" id="A0A1I7SKU8"/>
<dbReference type="Proteomes" id="UP000582659">
    <property type="component" value="Unassembled WGS sequence"/>
</dbReference>
<dbReference type="Proteomes" id="UP000659654">
    <property type="component" value="Unassembled WGS sequence"/>
</dbReference>
<organism evidence="2 4">
    <name type="scientific">Bursaphelenchus xylophilus</name>
    <name type="common">Pinewood nematode worm</name>
    <name type="synonym">Aphelenchoides xylophilus</name>
    <dbReference type="NCBI Taxonomy" id="6326"/>
    <lineage>
        <taxon>Eukaryota</taxon>
        <taxon>Metazoa</taxon>
        <taxon>Ecdysozoa</taxon>
        <taxon>Nematoda</taxon>
        <taxon>Chromadorea</taxon>
        <taxon>Rhabditida</taxon>
        <taxon>Tylenchina</taxon>
        <taxon>Tylenchomorpha</taxon>
        <taxon>Aphelenchoidea</taxon>
        <taxon>Aphelenchoididae</taxon>
        <taxon>Bursaphelenchus</taxon>
    </lineage>
</organism>
<dbReference type="Proteomes" id="UP000095284">
    <property type="component" value="Unplaced"/>
</dbReference>
<reference evidence="1" key="2">
    <citation type="submission" date="2020-09" db="EMBL/GenBank/DDBJ databases">
        <authorList>
            <person name="Kikuchi T."/>
        </authorList>
    </citation>
    <scope>NUCLEOTIDE SEQUENCE</scope>
    <source>
        <strain evidence="1">Ka4C1</strain>
    </source>
</reference>
<gene>
    <name evidence="1" type="ORF">BXYJ_LOCUS10737</name>
</gene>
<evidence type="ECO:0000313" key="2">
    <source>
        <dbReference type="Proteomes" id="UP000095284"/>
    </source>
</evidence>
<dbReference type="EMBL" id="CAJFDI010000005">
    <property type="protein sequence ID" value="CAD5229938.1"/>
    <property type="molecule type" value="Genomic_DNA"/>
</dbReference>
<proteinExistence type="predicted"/>
<evidence type="ECO:0000313" key="3">
    <source>
        <dbReference type="Proteomes" id="UP000659654"/>
    </source>
</evidence>
<evidence type="ECO:0000313" key="1">
    <source>
        <dbReference type="EMBL" id="CAD5229938.1"/>
    </source>
</evidence>
<dbReference type="EMBL" id="CAJFCV020000005">
    <property type="protein sequence ID" value="CAG9120740.1"/>
    <property type="molecule type" value="Genomic_DNA"/>
</dbReference>
<dbReference type="WBParaSite" id="BXY_1368000.1">
    <property type="protein sequence ID" value="BXY_1368000.1"/>
    <property type="gene ID" value="BXY_1368000"/>
</dbReference>
<reference evidence="4" key="1">
    <citation type="submission" date="2016-11" db="UniProtKB">
        <authorList>
            <consortium name="WormBaseParasite"/>
        </authorList>
    </citation>
    <scope>IDENTIFICATION</scope>
</reference>
<accession>A0A1I7SKU8</accession>
<protein>
    <submittedName>
        <fullName evidence="1">(pine wood nematode) hypothetical protein</fullName>
    </submittedName>
</protein>
<name>A0A1I7SKU8_BURXY</name>
<sequence length="77" mass="8889">MSSLKPERTKHGMKIAFRALIKLQGHLKFSKFKMVNKDFMEKIEMDAVDIVGPRLHPLNGVIKFGMRCISHLFEFAV</sequence>
<keyword evidence="3" id="KW-1185">Reference proteome</keyword>
<evidence type="ECO:0000313" key="4">
    <source>
        <dbReference type="WBParaSite" id="BXY_1368000.1"/>
    </source>
</evidence>